<organism evidence="2 3">
    <name type="scientific">Geobacter sulfurreducens (strain ATCC 51573 / DSM 12127 / PCA)</name>
    <dbReference type="NCBI Taxonomy" id="243231"/>
    <lineage>
        <taxon>Bacteria</taxon>
        <taxon>Pseudomonadati</taxon>
        <taxon>Thermodesulfobacteriota</taxon>
        <taxon>Desulfuromonadia</taxon>
        <taxon>Geobacterales</taxon>
        <taxon>Geobacteraceae</taxon>
        <taxon>Geobacter</taxon>
    </lineage>
</organism>
<sequence length="156" mass="16601">MERENAGAARRAGSRAAAGAGTAEQGGRPVHRDARHALARGSTGAARGATLAFLRRKSAGLRRQPSRGGNNGVPGGVHPVWWWGEYDGGFVRGCYTFQGLAGGVATVNYAGCQTYISEFECINLGMLVSSCPQIKFRLSLFHLSFPTGRSLKKCIM</sequence>
<dbReference type="Proteomes" id="UP000000577">
    <property type="component" value="Chromosome"/>
</dbReference>
<accession>I7EF39</accession>
<protein>
    <submittedName>
        <fullName evidence="2">Uncharacterized protein</fullName>
    </submittedName>
</protein>
<evidence type="ECO:0000256" key="1">
    <source>
        <dbReference type="SAM" id="MobiDB-lite"/>
    </source>
</evidence>
<dbReference type="HOGENOM" id="CLU_1684048_0_0_7"/>
<dbReference type="EnsemblBacteria" id="AFP20482">
    <property type="protein sequence ID" value="AFP20482"/>
    <property type="gene ID" value="GSU3587"/>
</dbReference>
<name>I7EF39_GEOSL</name>
<reference evidence="2 3" key="1">
    <citation type="journal article" date="2003" name="Science">
        <title>Genome of Geobacter sulfurreducens: metal reduction in subsurface environments.</title>
        <authorList>
            <person name="Methe B.A."/>
            <person name="Nelson K.E."/>
            <person name="Eisen J.A."/>
            <person name="Paulsen I.T."/>
            <person name="Nelson W."/>
            <person name="Heidelberg J.F."/>
            <person name="Wu D."/>
            <person name="Wu M."/>
            <person name="Ward N."/>
            <person name="Beanan M.J."/>
            <person name="Dodson R.J."/>
            <person name="Madupu R."/>
            <person name="Brinkac L.M."/>
            <person name="Daugherty S.C."/>
            <person name="DeBoy R.T."/>
            <person name="Durkin A.S."/>
            <person name="Gwinn M."/>
            <person name="Kolonay J.F."/>
            <person name="Sullivan S.A."/>
            <person name="Haft D.H."/>
            <person name="Selengut J."/>
            <person name="Davidsen T.M."/>
            <person name="Zafar N."/>
            <person name="White O."/>
            <person name="Tran B."/>
            <person name="Romero C."/>
            <person name="Forberger H.A."/>
            <person name="Weidman J."/>
            <person name="Khouri H."/>
            <person name="Feldblyum T.V."/>
            <person name="Utterback T.R."/>
            <person name="Van Aken S.E."/>
            <person name="Lovley D.R."/>
            <person name="Fraser C.M."/>
        </authorList>
    </citation>
    <scope>NUCLEOTIDE SEQUENCE [LARGE SCALE GENOMIC DNA]</scope>
    <source>
        <strain evidence="3">ATCC 51573 / DSM 12127 / PCA</strain>
    </source>
</reference>
<reference evidence="2 3" key="2">
    <citation type="journal article" date="2012" name="BMC Genomics">
        <title>Comparative genomic analysis of Geobacter sulfurreducens KN400, a strain with enhanced capacity for extracellular electron transfer and electricity production.</title>
        <authorList>
            <person name="Butler J.E."/>
            <person name="Young N.D."/>
            <person name="Aklujkar M."/>
            <person name="Lovley D.R."/>
        </authorList>
    </citation>
    <scope>NUCLEOTIDE SEQUENCE [LARGE SCALE GENOMIC DNA]</scope>
    <source>
        <strain evidence="3">ATCC 51573 / DSM 12127 / PCA</strain>
    </source>
</reference>
<feature type="compositionally biased region" description="Low complexity" evidence="1">
    <location>
        <begin position="1"/>
        <end position="28"/>
    </location>
</feature>
<proteinExistence type="predicted"/>
<dbReference type="AlphaFoldDB" id="I7EF39"/>
<dbReference type="InParanoid" id="I7EF39"/>
<evidence type="ECO:0000313" key="3">
    <source>
        <dbReference type="Proteomes" id="UP000000577"/>
    </source>
</evidence>
<keyword evidence="3" id="KW-1185">Reference proteome</keyword>
<feature type="region of interest" description="Disordered" evidence="1">
    <location>
        <begin position="1"/>
        <end position="31"/>
    </location>
</feature>
<dbReference type="KEGG" id="gsu:GSU3587"/>
<gene>
    <name evidence="2" type="ordered locus">GSU3587</name>
</gene>
<evidence type="ECO:0000313" key="2">
    <source>
        <dbReference type="EMBL" id="AFP20482.1"/>
    </source>
</evidence>
<dbReference type="EMBL" id="AE017180">
    <property type="protein sequence ID" value="AFP20482.1"/>
    <property type="molecule type" value="Genomic_DNA"/>
</dbReference>